<evidence type="ECO:0000313" key="1">
    <source>
        <dbReference type="EMBL" id="KAJ8625135.1"/>
    </source>
</evidence>
<keyword evidence="2" id="KW-1185">Reference proteome</keyword>
<dbReference type="EMBL" id="CM056819">
    <property type="protein sequence ID" value="KAJ8625135.1"/>
    <property type="molecule type" value="Genomic_DNA"/>
</dbReference>
<reference evidence="1 2" key="1">
    <citation type="journal article" date="2022" name="Hortic Res">
        <title>A haplotype resolved chromosomal level avocado genome allows analysis of novel avocado genes.</title>
        <authorList>
            <person name="Nath O."/>
            <person name="Fletcher S.J."/>
            <person name="Hayward A."/>
            <person name="Shaw L.M."/>
            <person name="Masouleh A.K."/>
            <person name="Furtado A."/>
            <person name="Henry R.J."/>
            <person name="Mitter N."/>
        </authorList>
    </citation>
    <scope>NUCLEOTIDE SEQUENCE [LARGE SCALE GENOMIC DNA]</scope>
    <source>
        <strain evidence="2">cv. Hass</strain>
    </source>
</reference>
<dbReference type="Proteomes" id="UP001234297">
    <property type="component" value="Chromosome 11"/>
</dbReference>
<name>A0ACC2KVP5_PERAE</name>
<accession>A0ACC2KVP5</accession>
<proteinExistence type="predicted"/>
<comment type="caution">
    <text evidence="1">The sequence shown here is derived from an EMBL/GenBank/DDBJ whole genome shotgun (WGS) entry which is preliminary data.</text>
</comment>
<sequence length="229" mass="25317">MASLPICLYPKLKPDKVGVEKELRIDASWGLKLVADSLIYDCGGTPFDLISLQRGDRVLGLKYRNVLAYLNLTLSFDRFDRCIPLIALKTEFPLDGFSLLGCFDLLLFIFDMLGAIQDCLKTFYVVFAFCFALFLGAFKALLVGPVAALLMIVGNVAVILGLFPAHVAWTVYALVKVVGITRSVSKFPTYRRRFSNVVKALILYSSEREGSALSHSNRSSKSVSSIEVV</sequence>
<evidence type="ECO:0000313" key="2">
    <source>
        <dbReference type="Proteomes" id="UP001234297"/>
    </source>
</evidence>
<organism evidence="1 2">
    <name type="scientific">Persea americana</name>
    <name type="common">Avocado</name>
    <dbReference type="NCBI Taxonomy" id="3435"/>
    <lineage>
        <taxon>Eukaryota</taxon>
        <taxon>Viridiplantae</taxon>
        <taxon>Streptophyta</taxon>
        <taxon>Embryophyta</taxon>
        <taxon>Tracheophyta</taxon>
        <taxon>Spermatophyta</taxon>
        <taxon>Magnoliopsida</taxon>
        <taxon>Magnoliidae</taxon>
        <taxon>Laurales</taxon>
        <taxon>Lauraceae</taxon>
        <taxon>Persea</taxon>
    </lineage>
</organism>
<gene>
    <name evidence="1" type="ORF">MRB53_033665</name>
</gene>
<protein>
    <submittedName>
        <fullName evidence="1">Uncharacterized protein</fullName>
    </submittedName>
</protein>